<accession>A0ABU1ZZK3</accession>
<feature type="transmembrane region" description="Helical" evidence="1">
    <location>
        <begin position="64"/>
        <end position="92"/>
    </location>
</feature>
<reference evidence="2" key="1">
    <citation type="submission" date="2023-07" db="EMBL/GenBank/DDBJ databases">
        <title>Sequencing the genomes of 1000 actinobacteria strains.</title>
        <authorList>
            <person name="Klenk H.-P."/>
        </authorList>
    </citation>
    <scope>NUCLEOTIDE SEQUENCE</scope>
    <source>
        <strain evidence="2">DSM 107476</strain>
    </source>
</reference>
<keyword evidence="3" id="KW-1185">Reference proteome</keyword>
<dbReference type="Proteomes" id="UP001180840">
    <property type="component" value="Unassembled WGS sequence"/>
</dbReference>
<organism evidence="2 3">
    <name type="scientific">Corynebacterium guangdongense</name>
    <dbReference type="NCBI Taxonomy" id="1783348"/>
    <lineage>
        <taxon>Bacteria</taxon>
        <taxon>Bacillati</taxon>
        <taxon>Actinomycetota</taxon>
        <taxon>Actinomycetes</taxon>
        <taxon>Mycobacteriales</taxon>
        <taxon>Corynebacteriaceae</taxon>
        <taxon>Corynebacterium</taxon>
    </lineage>
</organism>
<gene>
    <name evidence="2" type="ORF">J2S39_002020</name>
</gene>
<sequence length="486" mass="52275">MADTQVNARDRGVSPGDVAAPAVRDSVQDSWLDHLDNDDSAQGTVTGSAWFAGLVEGPIRRTRLVFAFLTTTPGIMLAITTLLSVAIFAAGYSMSQSSAQRQESLDVLLSATEPLSYTTHNLYSNLSQADTVATTGFVQPGVETDDSVAAYHQAIDRAAVAATRAAEGLPAGDRTLSELVTTIQRELPVYTGMVESARAQSRVGNPVGVTYMANASALMRDRILPAAAELFSLTSDRVGDQQQSLSQPQWVPLSGLFAAVGFLTLAQWWLWRVTHRRLNKGFATATLLMIVAIVWVSASNFATWQAGTQGFEQASQPWDRLTTARIQAQQARTSETLALVRRESVDSTTESFHQMDRAVTQAVDSYAQAPGADQRAIADARRALGEWRIAHEQLSAALMSGEYEYALHLSSDHIPIAGQPATATGAYNRLDNALTTLSSDARASMRAFIGSGLAATNLVSTAVMILALISIAAIWVGIRPRLQEYL</sequence>
<proteinExistence type="predicted"/>
<dbReference type="EMBL" id="JAVDXZ010000001">
    <property type="protein sequence ID" value="MDR7330344.1"/>
    <property type="molecule type" value="Genomic_DNA"/>
</dbReference>
<protein>
    <recommendedName>
        <fullName evidence="4">Phenol hydroxylase</fullName>
    </recommendedName>
</protein>
<keyword evidence="1" id="KW-1133">Transmembrane helix</keyword>
<comment type="caution">
    <text evidence="2">The sequence shown here is derived from an EMBL/GenBank/DDBJ whole genome shotgun (WGS) entry which is preliminary data.</text>
</comment>
<evidence type="ECO:0008006" key="4">
    <source>
        <dbReference type="Google" id="ProtNLM"/>
    </source>
</evidence>
<keyword evidence="1" id="KW-0472">Membrane</keyword>
<evidence type="ECO:0000313" key="2">
    <source>
        <dbReference type="EMBL" id="MDR7330344.1"/>
    </source>
</evidence>
<feature type="transmembrane region" description="Helical" evidence="1">
    <location>
        <begin position="282"/>
        <end position="302"/>
    </location>
</feature>
<feature type="transmembrane region" description="Helical" evidence="1">
    <location>
        <begin position="458"/>
        <end position="478"/>
    </location>
</feature>
<keyword evidence="1" id="KW-0812">Transmembrane</keyword>
<evidence type="ECO:0000256" key="1">
    <source>
        <dbReference type="SAM" id="Phobius"/>
    </source>
</evidence>
<name>A0ABU1ZZK3_9CORY</name>
<dbReference type="RefSeq" id="WP_290195936.1">
    <property type="nucleotide sequence ID" value="NZ_CP047654.1"/>
</dbReference>
<feature type="transmembrane region" description="Helical" evidence="1">
    <location>
        <begin position="250"/>
        <end position="270"/>
    </location>
</feature>
<evidence type="ECO:0000313" key="3">
    <source>
        <dbReference type="Proteomes" id="UP001180840"/>
    </source>
</evidence>